<keyword evidence="3" id="KW-1185">Reference proteome</keyword>
<name>A0A4U5PK28_STECR</name>
<gene>
    <name evidence="2" type="ORF">L596_010948</name>
</gene>
<evidence type="ECO:0000256" key="1">
    <source>
        <dbReference type="SAM" id="MobiDB-lite"/>
    </source>
</evidence>
<feature type="compositionally biased region" description="Basic and acidic residues" evidence="1">
    <location>
        <begin position="50"/>
        <end position="75"/>
    </location>
</feature>
<evidence type="ECO:0000313" key="3">
    <source>
        <dbReference type="Proteomes" id="UP000298663"/>
    </source>
</evidence>
<comment type="caution">
    <text evidence="2">The sequence shown here is derived from an EMBL/GenBank/DDBJ whole genome shotgun (WGS) entry which is preliminary data.</text>
</comment>
<accession>A0A4U5PK28</accession>
<organism evidence="2 3">
    <name type="scientific">Steinernema carpocapsae</name>
    <name type="common">Entomopathogenic nematode</name>
    <dbReference type="NCBI Taxonomy" id="34508"/>
    <lineage>
        <taxon>Eukaryota</taxon>
        <taxon>Metazoa</taxon>
        <taxon>Ecdysozoa</taxon>
        <taxon>Nematoda</taxon>
        <taxon>Chromadorea</taxon>
        <taxon>Rhabditida</taxon>
        <taxon>Tylenchina</taxon>
        <taxon>Panagrolaimomorpha</taxon>
        <taxon>Strongyloidoidea</taxon>
        <taxon>Steinernematidae</taxon>
        <taxon>Steinernema</taxon>
    </lineage>
</organism>
<protein>
    <submittedName>
        <fullName evidence="2">Uncharacterized protein</fullName>
    </submittedName>
</protein>
<evidence type="ECO:0000313" key="2">
    <source>
        <dbReference type="EMBL" id="TKR97019.1"/>
    </source>
</evidence>
<dbReference type="Proteomes" id="UP000298663">
    <property type="component" value="Unassembled WGS sequence"/>
</dbReference>
<proteinExistence type="predicted"/>
<dbReference type="AlphaFoldDB" id="A0A4U5PK28"/>
<sequence>MPGVSGKAQRKVSSSEEGHRCFFCRASGHHSALCSREKDGGPWRGPQYPARDRQRESRDSRQTRSDNGRQTERAKSTGRGSKRHIVTRPGGSSPRKTVETEAILVLLS</sequence>
<reference evidence="2 3" key="1">
    <citation type="journal article" date="2015" name="Genome Biol.">
        <title>Comparative genomics of Steinernema reveals deeply conserved gene regulatory networks.</title>
        <authorList>
            <person name="Dillman A.R."/>
            <person name="Macchietto M."/>
            <person name="Porter C.F."/>
            <person name="Rogers A."/>
            <person name="Williams B."/>
            <person name="Antoshechkin I."/>
            <person name="Lee M.M."/>
            <person name="Goodwin Z."/>
            <person name="Lu X."/>
            <person name="Lewis E.E."/>
            <person name="Goodrich-Blair H."/>
            <person name="Stock S.P."/>
            <person name="Adams B.J."/>
            <person name="Sternberg P.W."/>
            <person name="Mortazavi A."/>
        </authorList>
    </citation>
    <scope>NUCLEOTIDE SEQUENCE [LARGE SCALE GENOMIC DNA]</scope>
    <source>
        <strain evidence="2 3">ALL</strain>
    </source>
</reference>
<dbReference type="EMBL" id="AZBU02000002">
    <property type="protein sequence ID" value="TKR97019.1"/>
    <property type="molecule type" value="Genomic_DNA"/>
</dbReference>
<feature type="region of interest" description="Disordered" evidence="1">
    <location>
        <begin position="29"/>
        <end position="99"/>
    </location>
</feature>
<reference evidence="2 3" key="2">
    <citation type="journal article" date="2019" name="G3 (Bethesda)">
        <title>Hybrid Assembly of the Genome of the Entomopathogenic Nematode Steinernema carpocapsae Identifies the X-Chromosome.</title>
        <authorList>
            <person name="Serra L."/>
            <person name="Macchietto M."/>
            <person name="Macias-Munoz A."/>
            <person name="McGill C.J."/>
            <person name="Rodriguez I.M."/>
            <person name="Rodriguez B."/>
            <person name="Murad R."/>
            <person name="Mortazavi A."/>
        </authorList>
    </citation>
    <scope>NUCLEOTIDE SEQUENCE [LARGE SCALE GENOMIC DNA]</scope>
    <source>
        <strain evidence="2 3">ALL</strain>
    </source>
</reference>